<evidence type="ECO:0000256" key="7">
    <source>
        <dbReference type="ARBA" id="ARBA00022741"/>
    </source>
</evidence>
<dbReference type="CDD" id="cd00082">
    <property type="entry name" value="HisKA"/>
    <property type="match status" value="1"/>
</dbReference>
<evidence type="ECO:0000256" key="13">
    <source>
        <dbReference type="SAM" id="Phobius"/>
    </source>
</evidence>
<evidence type="ECO:0000313" key="15">
    <source>
        <dbReference type="EMBL" id="MDY0394070.1"/>
    </source>
</evidence>
<proteinExistence type="predicted"/>
<dbReference type="PROSITE" id="PS50109">
    <property type="entry name" value="HIS_KIN"/>
    <property type="match status" value="1"/>
</dbReference>
<keyword evidence="16" id="KW-1185">Reference proteome</keyword>
<dbReference type="PRINTS" id="PR00344">
    <property type="entry name" value="BCTRLSENSOR"/>
</dbReference>
<feature type="domain" description="Histidine kinase" evidence="14">
    <location>
        <begin position="195"/>
        <end position="411"/>
    </location>
</feature>
<dbReference type="SMART" id="SM00387">
    <property type="entry name" value="HATPase_c"/>
    <property type="match status" value="1"/>
</dbReference>
<dbReference type="InterPro" id="IPR036097">
    <property type="entry name" value="HisK_dim/P_sf"/>
</dbReference>
<dbReference type="InterPro" id="IPR004358">
    <property type="entry name" value="Sig_transdc_His_kin-like_C"/>
</dbReference>
<keyword evidence="10 13" id="KW-1133">Transmembrane helix</keyword>
<reference evidence="15 16" key="1">
    <citation type="submission" date="2023-10" db="EMBL/GenBank/DDBJ databases">
        <title>Virgibacillus halophilus 5B73C genome.</title>
        <authorList>
            <person name="Miliotis G."/>
            <person name="Sengupta P."/>
            <person name="Hameed A."/>
            <person name="Chuvochina M."/>
            <person name="Mcdonagh F."/>
            <person name="Simpson A.C."/>
            <person name="Singh N.K."/>
            <person name="Rekha P.D."/>
            <person name="Raman K."/>
            <person name="Hugenholtz P."/>
            <person name="Venkateswaran K."/>
        </authorList>
    </citation>
    <scope>NUCLEOTIDE SEQUENCE [LARGE SCALE GENOMIC DNA]</scope>
    <source>
        <strain evidence="15 16">5B73C</strain>
    </source>
</reference>
<comment type="catalytic activity">
    <reaction evidence="1">
        <text>ATP + protein L-histidine = ADP + protein N-phospho-L-histidine.</text>
        <dbReference type="EC" id="2.7.13.3"/>
    </reaction>
</comment>
<protein>
    <recommendedName>
        <fullName evidence="3">histidine kinase</fullName>
        <ecNumber evidence="3">2.7.13.3</ecNumber>
    </recommendedName>
</protein>
<keyword evidence="4" id="KW-0597">Phosphoprotein</keyword>
<name>A0ABU5C417_9BACI</name>
<keyword evidence="11" id="KW-0902">Two-component regulatory system</keyword>
<comment type="subcellular location">
    <subcellularLocation>
        <location evidence="2">Membrane</location>
    </subcellularLocation>
</comment>
<evidence type="ECO:0000256" key="4">
    <source>
        <dbReference type="ARBA" id="ARBA00022553"/>
    </source>
</evidence>
<evidence type="ECO:0000256" key="12">
    <source>
        <dbReference type="ARBA" id="ARBA00023136"/>
    </source>
</evidence>
<accession>A0ABU5C417</accession>
<dbReference type="Gene3D" id="1.10.287.130">
    <property type="match status" value="1"/>
</dbReference>
<dbReference type="SMART" id="SM00388">
    <property type="entry name" value="HisKA"/>
    <property type="match status" value="1"/>
</dbReference>
<dbReference type="Proteomes" id="UP001281447">
    <property type="component" value="Unassembled WGS sequence"/>
</dbReference>
<organism evidence="15 16">
    <name type="scientific">Tigheibacillus halophilus</name>
    <dbReference type="NCBI Taxonomy" id="361280"/>
    <lineage>
        <taxon>Bacteria</taxon>
        <taxon>Bacillati</taxon>
        <taxon>Bacillota</taxon>
        <taxon>Bacilli</taxon>
        <taxon>Bacillales</taxon>
        <taxon>Bacillaceae</taxon>
        <taxon>Tigheibacillus</taxon>
    </lineage>
</organism>
<feature type="transmembrane region" description="Helical" evidence="13">
    <location>
        <begin position="7"/>
        <end position="29"/>
    </location>
</feature>
<keyword evidence="5" id="KW-0808">Transferase</keyword>
<dbReference type="Gene3D" id="3.30.565.10">
    <property type="entry name" value="Histidine kinase-like ATPase, C-terminal domain"/>
    <property type="match status" value="1"/>
</dbReference>
<evidence type="ECO:0000259" key="14">
    <source>
        <dbReference type="PROSITE" id="PS50109"/>
    </source>
</evidence>
<evidence type="ECO:0000256" key="8">
    <source>
        <dbReference type="ARBA" id="ARBA00022777"/>
    </source>
</evidence>
<dbReference type="EMBL" id="JAWDIP010000003">
    <property type="protein sequence ID" value="MDY0394070.1"/>
    <property type="molecule type" value="Genomic_DNA"/>
</dbReference>
<keyword evidence="6 13" id="KW-0812">Transmembrane</keyword>
<feature type="transmembrane region" description="Helical" evidence="13">
    <location>
        <begin position="152"/>
        <end position="176"/>
    </location>
</feature>
<evidence type="ECO:0000256" key="3">
    <source>
        <dbReference type="ARBA" id="ARBA00012438"/>
    </source>
</evidence>
<dbReference type="RefSeq" id="WP_390355325.1">
    <property type="nucleotide sequence ID" value="NZ_JBHUIZ010000006.1"/>
</dbReference>
<dbReference type="CDD" id="cd00075">
    <property type="entry name" value="HATPase"/>
    <property type="match status" value="1"/>
</dbReference>
<dbReference type="SUPFAM" id="SSF55874">
    <property type="entry name" value="ATPase domain of HSP90 chaperone/DNA topoisomerase II/histidine kinase"/>
    <property type="match status" value="1"/>
</dbReference>
<keyword evidence="8 15" id="KW-0418">Kinase</keyword>
<keyword evidence="7" id="KW-0547">Nucleotide-binding</keyword>
<evidence type="ECO:0000256" key="2">
    <source>
        <dbReference type="ARBA" id="ARBA00004370"/>
    </source>
</evidence>
<dbReference type="EC" id="2.7.13.3" evidence="3"/>
<evidence type="ECO:0000256" key="5">
    <source>
        <dbReference type="ARBA" id="ARBA00022679"/>
    </source>
</evidence>
<dbReference type="GO" id="GO:0016301">
    <property type="term" value="F:kinase activity"/>
    <property type="evidence" value="ECO:0007669"/>
    <property type="project" value="UniProtKB-KW"/>
</dbReference>
<evidence type="ECO:0000256" key="10">
    <source>
        <dbReference type="ARBA" id="ARBA00022989"/>
    </source>
</evidence>
<keyword evidence="12 13" id="KW-0472">Membrane</keyword>
<dbReference type="SUPFAM" id="SSF47384">
    <property type="entry name" value="Homodimeric domain of signal transducing histidine kinase"/>
    <property type="match status" value="1"/>
</dbReference>
<comment type="caution">
    <text evidence="15">The sequence shown here is derived from an EMBL/GenBank/DDBJ whole genome shotgun (WGS) entry which is preliminary data.</text>
</comment>
<evidence type="ECO:0000313" key="16">
    <source>
        <dbReference type="Proteomes" id="UP001281447"/>
    </source>
</evidence>
<dbReference type="Pfam" id="PF00512">
    <property type="entry name" value="HisKA"/>
    <property type="match status" value="1"/>
</dbReference>
<dbReference type="PANTHER" id="PTHR45436">
    <property type="entry name" value="SENSOR HISTIDINE KINASE YKOH"/>
    <property type="match status" value="1"/>
</dbReference>
<evidence type="ECO:0000256" key="1">
    <source>
        <dbReference type="ARBA" id="ARBA00000085"/>
    </source>
</evidence>
<evidence type="ECO:0000256" key="6">
    <source>
        <dbReference type="ARBA" id="ARBA00022692"/>
    </source>
</evidence>
<keyword evidence="9" id="KW-0067">ATP-binding</keyword>
<sequence>MFKKTRLRLTLLHSIVFTLFILVMGFVIYDYVHTYIYKDVDHSLLDAVGQLEKEHRLMPNMKPPGVNPQQSVSVAVWSEDGQLLNPDNVFDEAIITKNRKKLIPEKQKVLKDVALQEVKYRVISVEAILQGNPVTVTFIRNIDVENQVMSRLLHIMIVGCVVGIIFAVAAGFFLAARALRPIKHAWDKQQQFVSDASHEIRTPIAVIQSRGEVLLQSPQATIQEKADDVSVILKECRRLTKLVKNLLTLARSDSNTIQLDRKKFALNELLQDIVGHYAEFAQFQGKEISLAPLPAITFYGDRDRIHQLLIILLDNAMKYTDKHGVVKLSAYETKHTINIEVADNGIGRKEEELANIFDRFYQVDKSRSKTDSLGLGLSIAVWIVEQHEGKIKVKSQWGSGSCFTIVFPKKH</sequence>
<gene>
    <name evidence="15" type="ORF">RWE15_05740</name>
</gene>
<evidence type="ECO:0000256" key="9">
    <source>
        <dbReference type="ARBA" id="ARBA00022840"/>
    </source>
</evidence>
<dbReference type="InterPro" id="IPR036890">
    <property type="entry name" value="HATPase_C_sf"/>
</dbReference>
<dbReference type="InterPro" id="IPR003594">
    <property type="entry name" value="HATPase_dom"/>
</dbReference>
<dbReference type="InterPro" id="IPR050428">
    <property type="entry name" value="TCS_sensor_his_kinase"/>
</dbReference>
<dbReference type="Pfam" id="PF02518">
    <property type="entry name" value="HATPase_c"/>
    <property type="match status" value="1"/>
</dbReference>
<dbReference type="PANTHER" id="PTHR45436:SF5">
    <property type="entry name" value="SENSOR HISTIDINE KINASE TRCS"/>
    <property type="match status" value="1"/>
</dbReference>
<evidence type="ECO:0000256" key="11">
    <source>
        <dbReference type="ARBA" id="ARBA00023012"/>
    </source>
</evidence>
<dbReference type="InterPro" id="IPR003661">
    <property type="entry name" value="HisK_dim/P_dom"/>
</dbReference>
<dbReference type="InterPro" id="IPR005467">
    <property type="entry name" value="His_kinase_dom"/>
</dbReference>